<dbReference type="EMBL" id="CM031815">
    <property type="protein sequence ID" value="KAG6649700.1"/>
    <property type="molecule type" value="Genomic_DNA"/>
</dbReference>
<accession>A0A8T1Q6P0</accession>
<keyword evidence="4" id="KW-0804">Transcription</keyword>
<dbReference type="InterPro" id="IPR044810">
    <property type="entry name" value="WRKY_plant"/>
</dbReference>
<keyword evidence="8" id="KW-1185">Reference proteome</keyword>
<evidence type="ECO:0000256" key="5">
    <source>
        <dbReference type="ARBA" id="ARBA00023242"/>
    </source>
</evidence>
<dbReference type="SMART" id="SM00774">
    <property type="entry name" value="WRKY"/>
    <property type="match status" value="1"/>
</dbReference>
<evidence type="ECO:0000256" key="3">
    <source>
        <dbReference type="ARBA" id="ARBA00023125"/>
    </source>
</evidence>
<dbReference type="Gene3D" id="2.20.25.80">
    <property type="entry name" value="WRKY domain"/>
    <property type="match status" value="1"/>
</dbReference>
<dbReference type="PROSITE" id="PS50811">
    <property type="entry name" value="WRKY"/>
    <property type="match status" value="1"/>
</dbReference>
<reference evidence="7" key="1">
    <citation type="submission" date="2020-12" db="EMBL/GenBank/DDBJ databases">
        <title>WGS assembly of Carya illinoinensis cv. Pawnee.</title>
        <authorList>
            <person name="Platts A."/>
            <person name="Shu S."/>
            <person name="Wright S."/>
            <person name="Barry K."/>
            <person name="Edger P."/>
            <person name="Pires J.C."/>
            <person name="Schmutz J."/>
        </authorList>
    </citation>
    <scope>NUCLEOTIDE SEQUENCE</scope>
    <source>
        <tissue evidence="7">Leaf</tissue>
    </source>
</reference>
<comment type="caution">
    <text evidence="7">The sequence shown here is derived from an EMBL/GenBank/DDBJ whole genome shotgun (WGS) entry which is preliminary data.</text>
</comment>
<keyword evidence="5" id="KW-0539">Nucleus</keyword>
<keyword evidence="2" id="KW-0805">Transcription regulation</keyword>
<organism evidence="7 8">
    <name type="scientific">Carya illinoinensis</name>
    <name type="common">Pecan</name>
    <dbReference type="NCBI Taxonomy" id="32201"/>
    <lineage>
        <taxon>Eukaryota</taxon>
        <taxon>Viridiplantae</taxon>
        <taxon>Streptophyta</taxon>
        <taxon>Embryophyta</taxon>
        <taxon>Tracheophyta</taxon>
        <taxon>Spermatophyta</taxon>
        <taxon>Magnoliopsida</taxon>
        <taxon>eudicotyledons</taxon>
        <taxon>Gunneridae</taxon>
        <taxon>Pentapetalae</taxon>
        <taxon>rosids</taxon>
        <taxon>fabids</taxon>
        <taxon>Fagales</taxon>
        <taxon>Juglandaceae</taxon>
        <taxon>Carya</taxon>
    </lineage>
</organism>
<proteinExistence type="predicted"/>
<feature type="domain" description="WRKY" evidence="6">
    <location>
        <begin position="98"/>
        <end position="164"/>
    </location>
</feature>
<dbReference type="EMBL" id="CM031815">
    <property type="protein sequence ID" value="KAG6649699.1"/>
    <property type="molecule type" value="Genomic_DNA"/>
</dbReference>
<protein>
    <recommendedName>
        <fullName evidence="6">WRKY domain-containing protein</fullName>
    </recommendedName>
</protein>
<evidence type="ECO:0000259" key="6">
    <source>
        <dbReference type="PROSITE" id="PS50811"/>
    </source>
</evidence>
<dbReference type="GO" id="GO:0043565">
    <property type="term" value="F:sequence-specific DNA binding"/>
    <property type="evidence" value="ECO:0007669"/>
    <property type="project" value="InterPro"/>
</dbReference>
<evidence type="ECO:0000256" key="4">
    <source>
        <dbReference type="ARBA" id="ARBA00023163"/>
    </source>
</evidence>
<keyword evidence="3" id="KW-0238">DNA-binding</keyword>
<evidence type="ECO:0000256" key="2">
    <source>
        <dbReference type="ARBA" id="ARBA00023015"/>
    </source>
</evidence>
<gene>
    <name evidence="7" type="ORF">CIPAW_07G229600</name>
</gene>
<evidence type="ECO:0000256" key="1">
    <source>
        <dbReference type="ARBA" id="ARBA00004123"/>
    </source>
</evidence>
<dbReference type="Pfam" id="PF03106">
    <property type="entry name" value="WRKY"/>
    <property type="match status" value="1"/>
</dbReference>
<dbReference type="AlphaFoldDB" id="A0A8T1Q6P0"/>
<sequence>MEAHITSSNEKAVETDLQANLQSLRKENETLRFMLGVMNRKCNILQARLQERKAEQFMNINLTQSGSNNETNYKKARTEFPAPINRTSRILVRADSQDNSLIVKDGYQWRKYGQKVTKDNPSPRAYFRCSMAPGCQVKKKVQRCVEDKNVLVAIYDGEHNHDSNANSDIGEYSLFSSDRIGVATPSSNSMHNIISPPHITNHDSPFRPAIALDLSLSGPNKENQRNYVEKDHHNNYYYNIEECVASLTRDPNFTASLAAAVARSMY</sequence>
<evidence type="ECO:0000313" key="8">
    <source>
        <dbReference type="Proteomes" id="UP000811609"/>
    </source>
</evidence>
<dbReference type="SUPFAM" id="SSF118290">
    <property type="entry name" value="WRKY DNA-binding domain"/>
    <property type="match status" value="1"/>
</dbReference>
<dbReference type="GO" id="GO:0005634">
    <property type="term" value="C:nucleus"/>
    <property type="evidence" value="ECO:0007669"/>
    <property type="project" value="UniProtKB-SubCell"/>
</dbReference>
<dbReference type="Proteomes" id="UP000811609">
    <property type="component" value="Chromosome 7"/>
</dbReference>
<comment type="subcellular location">
    <subcellularLocation>
        <location evidence="1">Nucleus</location>
    </subcellularLocation>
</comment>
<dbReference type="InterPro" id="IPR003657">
    <property type="entry name" value="WRKY_dom"/>
</dbReference>
<name>A0A8T1Q6P0_CARIL</name>
<evidence type="ECO:0000313" key="7">
    <source>
        <dbReference type="EMBL" id="KAG6649700.1"/>
    </source>
</evidence>
<dbReference type="PANTHER" id="PTHR31429">
    <property type="entry name" value="WRKY TRANSCRIPTION FACTOR 36-RELATED"/>
    <property type="match status" value="1"/>
</dbReference>
<dbReference type="PANTHER" id="PTHR31429:SF38">
    <property type="entry name" value="WRKY TRANSCRIPTION FACTOR 40-RELATED"/>
    <property type="match status" value="1"/>
</dbReference>
<dbReference type="OrthoDB" id="1931489at2759"/>
<dbReference type="InterPro" id="IPR036576">
    <property type="entry name" value="WRKY_dom_sf"/>
</dbReference>
<dbReference type="GO" id="GO:0003700">
    <property type="term" value="F:DNA-binding transcription factor activity"/>
    <property type="evidence" value="ECO:0007669"/>
    <property type="project" value="InterPro"/>
</dbReference>